<accession>A0A918TKC9</accession>
<dbReference type="EMBL" id="BMXI01000004">
    <property type="protein sequence ID" value="GHC48858.1"/>
    <property type="molecule type" value="Genomic_DNA"/>
</dbReference>
<gene>
    <name evidence="2" type="primary">apaG</name>
    <name evidence="2" type="ORF">GCM10007100_13500</name>
</gene>
<organism evidence="2 3">
    <name type="scientific">Roseibacillus persicicus</name>
    <dbReference type="NCBI Taxonomy" id="454148"/>
    <lineage>
        <taxon>Bacteria</taxon>
        <taxon>Pseudomonadati</taxon>
        <taxon>Verrucomicrobiota</taxon>
        <taxon>Verrucomicrobiia</taxon>
        <taxon>Verrucomicrobiales</taxon>
        <taxon>Verrucomicrobiaceae</taxon>
        <taxon>Roseibacillus</taxon>
    </lineage>
</organism>
<dbReference type="Gene3D" id="2.60.40.1470">
    <property type="entry name" value="ApaG domain"/>
    <property type="match status" value="1"/>
</dbReference>
<dbReference type="Proteomes" id="UP000644507">
    <property type="component" value="Unassembled WGS sequence"/>
</dbReference>
<reference evidence="2" key="2">
    <citation type="submission" date="2020-09" db="EMBL/GenBank/DDBJ databases">
        <authorList>
            <person name="Sun Q."/>
            <person name="Kim S."/>
        </authorList>
    </citation>
    <scope>NUCLEOTIDE SEQUENCE</scope>
    <source>
        <strain evidence="2">KCTC 12988</strain>
    </source>
</reference>
<keyword evidence="3" id="KW-1185">Reference proteome</keyword>
<comment type="caution">
    <text evidence="2">The sequence shown here is derived from an EMBL/GenBank/DDBJ whole genome shotgun (WGS) entry which is preliminary data.</text>
</comment>
<evidence type="ECO:0000259" key="1">
    <source>
        <dbReference type="PROSITE" id="PS51087"/>
    </source>
</evidence>
<dbReference type="PROSITE" id="PS51087">
    <property type="entry name" value="APAG"/>
    <property type="match status" value="1"/>
</dbReference>
<evidence type="ECO:0000313" key="2">
    <source>
        <dbReference type="EMBL" id="GHC48858.1"/>
    </source>
</evidence>
<evidence type="ECO:0000313" key="3">
    <source>
        <dbReference type="Proteomes" id="UP000644507"/>
    </source>
</evidence>
<dbReference type="RefSeq" id="WP_189568672.1">
    <property type="nucleotide sequence ID" value="NZ_BMXI01000004.1"/>
</dbReference>
<dbReference type="InterPro" id="IPR036767">
    <property type="entry name" value="ApaG_sf"/>
</dbReference>
<dbReference type="Pfam" id="PF04379">
    <property type="entry name" value="DUF525"/>
    <property type="match status" value="1"/>
</dbReference>
<protein>
    <submittedName>
        <fullName evidence="2">Protein ApaG</fullName>
    </submittedName>
</protein>
<dbReference type="SUPFAM" id="SSF110069">
    <property type="entry name" value="ApaG-like"/>
    <property type="match status" value="1"/>
</dbReference>
<proteinExistence type="predicted"/>
<name>A0A918TKC9_9BACT</name>
<dbReference type="PANTHER" id="PTHR14289">
    <property type="entry name" value="F-BOX ONLY PROTEIN 3"/>
    <property type="match status" value="1"/>
</dbReference>
<feature type="domain" description="ApaG" evidence="1">
    <location>
        <begin position="6"/>
        <end position="128"/>
    </location>
</feature>
<dbReference type="GO" id="GO:0070987">
    <property type="term" value="P:error-free translesion synthesis"/>
    <property type="evidence" value="ECO:0007669"/>
    <property type="project" value="TreeGrafter"/>
</dbReference>
<sequence length="128" mass="14323">MDEQWQELKGLSVQVSEVLYVPTLEAPEEKPHPFVYFVDIINDSDEQVTLHGRKWVVREHNGETTVLEGDGIVGQRPVLPPKDRYSYNSYHVLAGSGTACGAFYGVTDSGRRVFVAIPEFGMAVPDWV</sequence>
<reference evidence="2" key="1">
    <citation type="journal article" date="2014" name="Int. J. Syst. Evol. Microbiol.">
        <title>Complete genome sequence of Corynebacterium casei LMG S-19264T (=DSM 44701T), isolated from a smear-ripened cheese.</title>
        <authorList>
            <consortium name="US DOE Joint Genome Institute (JGI-PGF)"/>
            <person name="Walter F."/>
            <person name="Albersmeier A."/>
            <person name="Kalinowski J."/>
            <person name="Ruckert C."/>
        </authorList>
    </citation>
    <scope>NUCLEOTIDE SEQUENCE</scope>
    <source>
        <strain evidence="2">KCTC 12988</strain>
    </source>
</reference>
<dbReference type="PANTHER" id="PTHR14289:SF16">
    <property type="entry name" value="POLYMERASE DELTA-INTERACTING PROTEIN 2"/>
    <property type="match status" value="1"/>
</dbReference>
<dbReference type="AlphaFoldDB" id="A0A918TKC9"/>
<dbReference type="InterPro" id="IPR007474">
    <property type="entry name" value="ApaG_domain"/>
</dbReference>